<keyword evidence="4" id="KW-1185">Reference proteome</keyword>
<name>A0A518AJ68_9BACT</name>
<evidence type="ECO:0000259" key="2">
    <source>
        <dbReference type="PROSITE" id="PS51832"/>
    </source>
</evidence>
<dbReference type="CDD" id="cd00077">
    <property type="entry name" value="HDc"/>
    <property type="match status" value="1"/>
</dbReference>
<dbReference type="GO" id="GO:0071111">
    <property type="term" value="F:cyclic-guanylate-specific phosphodiesterase activity"/>
    <property type="evidence" value="ECO:0007669"/>
    <property type="project" value="UniProtKB-EC"/>
</dbReference>
<reference evidence="3 4" key="1">
    <citation type="submission" date="2019-02" db="EMBL/GenBank/DDBJ databases">
        <title>Deep-cultivation of Planctomycetes and their phenomic and genomic characterization uncovers novel biology.</title>
        <authorList>
            <person name="Wiegand S."/>
            <person name="Jogler M."/>
            <person name="Boedeker C."/>
            <person name="Pinto D."/>
            <person name="Vollmers J."/>
            <person name="Rivas-Marin E."/>
            <person name="Kohn T."/>
            <person name="Peeters S.H."/>
            <person name="Heuer A."/>
            <person name="Rast P."/>
            <person name="Oberbeckmann S."/>
            <person name="Bunk B."/>
            <person name="Jeske O."/>
            <person name="Meyerdierks A."/>
            <person name="Storesund J.E."/>
            <person name="Kallscheuer N."/>
            <person name="Luecker S."/>
            <person name="Lage O.M."/>
            <person name="Pohl T."/>
            <person name="Merkel B.J."/>
            <person name="Hornburger P."/>
            <person name="Mueller R.-W."/>
            <person name="Bruemmer F."/>
            <person name="Labrenz M."/>
            <person name="Spormann A.M."/>
            <person name="Op den Camp H."/>
            <person name="Overmann J."/>
            <person name="Amann R."/>
            <person name="Jetten M.S.M."/>
            <person name="Mascher T."/>
            <person name="Medema M.H."/>
            <person name="Devos D.P."/>
            <person name="Kaster A.-K."/>
            <person name="Ovreas L."/>
            <person name="Rohde M."/>
            <person name="Galperin M.Y."/>
            <person name="Jogler C."/>
        </authorList>
    </citation>
    <scope>NUCLEOTIDE SEQUENCE [LARGE SCALE GENOMIC DNA]</scope>
    <source>
        <strain evidence="3 4">Pan181</strain>
    </source>
</reference>
<evidence type="ECO:0000256" key="1">
    <source>
        <dbReference type="SAM" id="Coils"/>
    </source>
</evidence>
<dbReference type="PANTHER" id="PTHR43155:SF2">
    <property type="entry name" value="CYCLIC DI-GMP PHOSPHODIESTERASE PA4108"/>
    <property type="match status" value="1"/>
</dbReference>
<dbReference type="PROSITE" id="PS51832">
    <property type="entry name" value="HD_GYP"/>
    <property type="match status" value="1"/>
</dbReference>
<dbReference type="Proteomes" id="UP000315750">
    <property type="component" value="Chromosome"/>
</dbReference>
<dbReference type="Gene3D" id="1.10.3210.10">
    <property type="entry name" value="Hypothetical protein af1432"/>
    <property type="match status" value="1"/>
</dbReference>
<organism evidence="3 4">
    <name type="scientific">Aeoliella mucimassa</name>
    <dbReference type="NCBI Taxonomy" id="2527972"/>
    <lineage>
        <taxon>Bacteria</taxon>
        <taxon>Pseudomonadati</taxon>
        <taxon>Planctomycetota</taxon>
        <taxon>Planctomycetia</taxon>
        <taxon>Pirellulales</taxon>
        <taxon>Lacipirellulaceae</taxon>
        <taxon>Aeoliella</taxon>
    </lineage>
</organism>
<dbReference type="AlphaFoldDB" id="A0A518AJ68"/>
<dbReference type="SUPFAM" id="SSF109604">
    <property type="entry name" value="HD-domain/PDEase-like"/>
    <property type="match status" value="1"/>
</dbReference>
<dbReference type="InterPro" id="IPR037522">
    <property type="entry name" value="HD_GYP_dom"/>
</dbReference>
<protein>
    <submittedName>
        <fullName evidence="3">Cyclic di-GMP phosphodiesterase response regulator RpfG</fullName>
        <ecNumber evidence="3">3.1.4.52</ecNumber>
    </submittedName>
</protein>
<evidence type="ECO:0000313" key="3">
    <source>
        <dbReference type="EMBL" id="QDU54779.1"/>
    </source>
</evidence>
<dbReference type="Pfam" id="PF13487">
    <property type="entry name" value="HD_5"/>
    <property type="match status" value="1"/>
</dbReference>
<dbReference type="EC" id="3.1.4.52" evidence="3"/>
<dbReference type="EMBL" id="CP036278">
    <property type="protein sequence ID" value="QDU54779.1"/>
    <property type="molecule type" value="Genomic_DNA"/>
</dbReference>
<gene>
    <name evidence="3" type="primary">rpfG_3</name>
    <name evidence="3" type="ORF">Pan181_09620</name>
</gene>
<dbReference type="SMART" id="SM00471">
    <property type="entry name" value="HDc"/>
    <property type="match status" value="1"/>
</dbReference>
<proteinExistence type="predicted"/>
<dbReference type="InterPro" id="IPR003607">
    <property type="entry name" value="HD/PDEase_dom"/>
</dbReference>
<feature type="coiled-coil region" evidence="1">
    <location>
        <begin position="138"/>
        <end position="165"/>
    </location>
</feature>
<sequence>MGGSCFRLALVTHMYVAPCNQVDDSVCVVRQQMLVSLLDTFDTDFRLVASTDLDDWRYLATDELVVINDAQVEPEVSAICESILQSQEPVVTPSTIGDGWLVAIPLPNDVGGMQVAVASIEGQDPEMLRRLAKLWCSSRQYQHQVDKYAQECEQLTEILSEGLEELTFLRSMVAFLDMSDHTHDLTSLAESTFPLLNDNMHADCLALLLTPEGLGPLRAVPALVWGPKPVDGHLLSRVVELFGQSYCDQPVVKNHIHRLPEASELNGVRDFILTPIKSGSTHYGWMLAANRQLPEGFDPSSDWELSHYEFGTSEASLLCTTVSILATHASNCDLFQEKEQMLVNVVRSLVSALDAKDQYTCGHSERVALYAKVLAERVGYDEEACERIYMTGLLHDVGKIGVSDAVLKKPGRLTDEEFAEIKRHPDEGWSILQDLAQLKYVLPGVLHHHEEVDGSGYPDGLSGDKIPLDGRILAIVDAWDAMTSDRPYRNGMPTQKALSILEEGAGSQWDSQLVQAFLEVIDRIELIRNTYRLHERPIRKMGCGI</sequence>
<keyword evidence="3" id="KW-0378">Hydrolase</keyword>
<dbReference type="PANTHER" id="PTHR43155">
    <property type="entry name" value="CYCLIC DI-GMP PHOSPHODIESTERASE PA4108-RELATED"/>
    <property type="match status" value="1"/>
</dbReference>
<dbReference type="KEGG" id="amuc:Pan181_09620"/>
<feature type="domain" description="HD-GYP" evidence="2">
    <location>
        <begin position="338"/>
        <end position="533"/>
    </location>
</feature>
<evidence type="ECO:0000313" key="4">
    <source>
        <dbReference type="Proteomes" id="UP000315750"/>
    </source>
</evidence>
<keyword evidence="1" id="KW-0175">Coiled coil</keyword>
<accession>A0A518AJ68</accession>